<keyword evidence="5" id="KW-0997">Cell inner membrane</keyword>
<dbReference type="Gene3D" id="3.30.70.1440">
    <property type="entry name" value="Multidrug efflux transporter AcrB pore domain"/>
    <property type="match status" value="1"/>
</dbReference>
<reference evidence="11" key="1">
    <citation type="submission" date="2024-05" db="EMBL/GenBank/DDBJ databases">
        <title>Planctomycetes of the genus Singulisphaera possess chitinolytic capabilities.</title>
        <authorList>
            <person name="Ivanova A."/>
        </authorList>
    </citation>
    <scope>NUCLEOTIDE SEQUENCE</scope>
    <source>
        <strain evidence="11">Ch08T</strain>
    </source>
</reference>
<evidence type="ECO:0000256" key="9">
    <source>
        <dbReference type="SAM" id="MobiDB-lite"/>
    </source>
</evidence>
<evidence type="ECO:0000256" key="4">
    <source>
        <dbReference type="ARBA" id="ARBA00022475"/>
    </source>
</evidence>
<dbReference type="GO" id="GO:0005886">
    <property type="term" value="C:plasma membrane"/>
    <property type="evidence" value="ECO:0007669"/>
    <property type="project" value="UniProtKB-SubCell"/>
</dbReference>
<protein>
    <submittedName>
        <fullName evidence="11">Multidrug efflux RND transporter permease subunit</fullName>
    </submittedName>
</protein>
<keyword evidence="8 10" id="KW-0472">Membrane</keyword>
<evidence type="ECO:0000256" key="7">
    <source>
        <dbReference type="ARBA" id="ARBA00022989"/>
    </source>
</evidence>
<evidence type="ECO:0000256" key="1">
    <source>
        <dbReference type="ARBA" id="ARBA00004429"/>
    </source>
</evidence>
<proteinExistence type="inferred from homology"/>
<dbReference type="SUPFAM" id="SSF82693">
    <property type="entry name" value="Multidrug efflux transporter AcrB pore domain, PN1, PN2, PC1 and PC2 subdomains"/>
    <property type="match status" value="4"/>
</dbReference>
<dbReference type="Pfam" id="PF00873">
    <property type="entry name" value="ACR_tran"/>
    <property type="match status" value="1"/>
</dbReference>
<dbReference type="AlphaFoldDB" id="A0AAU7CEC0"/>
<dbReference type="GO" id="GO:0015562">
    <property type="term" value="F:efflux transmembrane transporter activity"/>
    <property type="evidence" value="ECO:0007669"/>
    <property type="project" value="InterPro"/>
</dbReference>
<evidence type="ECO:0000256" key="8">
    <source>
        <dbReference type="ARBA" id="ARBA00023136"/>
    </source>
</evidence>
<evidence type="ECO:0000256" key="10">
    <source>
        <dbReference type="SAM" id="Phobius"/>
    </source>
</evidence>
<dbReference type="Gene3D" id="1.20.1640.10">
    <property type="entry name" value="Multidrug efflux transporter AcrB transmembrane domain"/>
    <property type="match status" value="2"/>
</dbReference>
<feature type="transmembrane region" description="Helical" evidence="10">
    <location>
        <begin position="998"/>
        <end position="1024"/>
    </location>
</feature>
<feature type="compositionally biased region" description="Polar residues" evidence="9">
    <location>
        <begin position="1035"/>
        <end position="1047"/>
    </location>
</feature>
<organism evidence="11">
    <name type="scientific">Singulisphaera sp. Ch08</name>
    <dbReference type="NCBI Taxonomy" id="3120278"/>
    <lineage>
        <taxon>Bacteria</taxon>
        <taxon>Pseudomonadati</taxon>
        <taxon>Planctomycetota</taxon>
        <taxon>Planctomycetia</taxon>
        <taxon>Isosphaerales</taxon>
        <taxon>Isosphaeraceae</taxon>
        <taxon>Singulisphaera</taxon>
    </lineage>
</organism>
<dbReference type="PANTHER" id="PTHR32063:SF11">
    <property type="entry name" value="CATION OR DRUG EFFLUX SYSTEM PROTEIN"/>
    <property type="match status" value="1"/>
</dbReference>
<dbReference type="SUPFAM" id="SSF82714">
    <property type="entry name" value="Multidrug efflux transporter AcrB TolC docking domain, DN and DC subdomains"/>
    <property type="match status" value="2"/>
</dbReference>
<feature type="transmembrane region" description="Helical" evidence="10">
    <location>
        <begin position="967"/>
        <end position="986"/>
    </location>
</feature>
<feature type="region of interest" description="Disordered" evidence="9">
    <location>
        <begin position="1035"/>
        <end position="1069"/>
    </location>
</feature>
<feature type="transmembrane region" description="Helical" evidence="10">
    <location>
        <begin position="895"/>
        <end position="915"/>
    </location>
</feature>
<dbReference type="NCBIfam" id="NF000282">
    <property type="entry name" value="RND_permease_1"/>
    <property type="match status" value="1"/>
</dbReference>
<comment type="similarity">
    <text evidence="2">Belongs to the resistance-nodulation-cell division (RND) (TC 2.A.6) family.</text>
</comment>
<keyword evidence="7 10" id="KW-1133">Transmembrane helix</keyword>
<sequence>MVNFFIGRPIFASVLALLMLLVGGICIFILPISLYPDVVPPQVQVTTTYTGADAQTVADTVTTPIEQQINGVKGQIYFSSDSTSNGLTNIIASFDVGYDQDIAAVDIQNKVATAQTSLPPEVKQYGVTIKKTSTNMVCVVNLVSPDSRYDATFLDNYAQINVVDALKRIPGVSDVNPFGRKYAMRIWLDPDRMANQRIAPAEVIQAIEQENKQSASGKIGASPAMPGQRFEYPITSKGRLSRVDEFEQIVVRRNDDGSIVHLSDVARVQLDSENYETAGWLNGKPAGTVPIYQLSDANALEIVKQVRQQMDRVARNFPEGLEYRIAYDTTLYVRENITEVWHTLLEAFLLVLIVVFVFLQGFRATAIPMIAIPVSLVATFAMMAAFGFSINTLTMCGLVLAIGLVVDDAIIVVENIEKFLERGMGTLEATRAAMAEITAPIVTIGLVLAAVFVPVAFIPGLTGRLYNQFAMTIVFSFLFSAFNSLTFTPAIARLVLRPKHGETKFPPFRWFNRGLKWVENSYDSFLDFGVRHWWAIVLPSLGLLALTGWMIFERPKAFIPTEDQGYLIVVVQTPDGTTREPTSRAAQRVSQVAGELHGVRDVLILDGYNAINAINQTNTATAFVILEEWHHRTAPELRAVSLARELQRKMSEQILEASVMVLQPPPIQGLSSTGGFDFMIEDREGKGIEALASVSDRFLDAARARPELAGIFTTFSAKVPQLRFDVDRIKARRLDVPVSDIFSVLQTNLGSYYVNDFNLYGKTWKVMVQAESRDRQRPEDVARLYVLNRKGDKVPLSALGEVKYALGPIDAPHYNMYNAARITGQPAAGFSSGQAITAMQEVAAEVLPEGFDYEWTGTTYQEQKTGNLALYIFALSIVCVFLFMAALYESWIRPLVIILTVPLATFGAMIGLWLYDMPLDVFGQIGLVMLIGLETKNAILIVEFGVELMEKHGMSIIESAKEASRQRLRPILMTSFAFVFGVLPMARATGAGAYSRNSLGVTIAFGIAISTVLGRFVIPIYYVLGERLRGASSLPAQSIPATPSDDNGQVHESKSSEPVGAEAGGDIAK</sequence>
<evidence type="ECO:0000256" key="5">
    <source>
        <dbReference type="ARBA" id="ARBA00022519"/>
    </source>
</evidence>
<dbReference type="FunFam" id="3.30.70.1430:FF:000001">
    <property type="entry name" value="Efflux pump membrane transporter"/>
    <property type="match status" value="1"/>
</dbReference>
<feature type="transmembrane region" description="Helical" evidence="10">
    <location>
        <begin position="340"/>
        <end position="359"/>
    </location>
</feature>
<dbReference type="InterPro" id="IPR001036">
    <property type="entry name" value="Acrflvin-R"/>
</dbReference>
<feature type="transmembrane region" description="Helical" evidence="10">
    <location>
        <begin position="434"/>
        <end position="457"/>
    </location>
</feature>
<keyword evidence="3" id="KW-0813">Transport</keyword>
<dbReference type="InterPro" id="IPR004764">
    <property type="entry name" value="MdtF-like"/>
</dbReference>
<dbReference type="Gene3D" id="3.30.70.1430">
    <property type="entry name" value="Multidrug efflux transporter AcrB pore domain"/>
    <property type="match status" value="2"/>
</dbReference>
<feature type="transmembrane region" description="Helical" evidence="10">
    <location>
        <begin position="533"/>
        <end position="552"/>
    </location>
</feature>
<dbReference type="RefSeq" id="WP_406696159.1">
    <property type="nucleotide sequence ID" value="NZ_CP155447.1"/>
</dbReference>
<feature type="transmembrane region" description="Helical" evidence="10">
    <location>
        <begin position="469"/>
        <end position="496"/>
    </location>
</feature>
<feature type="transmembrane region" description="Helical" evidence="10">
    <location>
        <begin position="868"/>
        <end position="888"/>
    </location>
</feature>
<dbReference type="PANTHER" id="PTHR32063">
    <property type="match status" value="1"/>
</dbReference>
<feature type="transmembrane region" description="Helical" evidence="10">
    <location>
        <begin position="366"/>
        <end position="386"/>
    </location>
</feature>
<dbReference type="PRINTS" id="PR00702">
    <property type="entry name" value="ACRIFLAVINRP"/>
</dbReference>
<comment type="subcellular location">
    <subcellularLocation>
        <location evidence="1">Cell inner membrane</location>
        <topology evidence="1">Multi-pass membrane protein</topology>
    </subcellularLocation>
</comment>
<feature type="transmembrane region" description="Helical" evidence="10">
    <location>
        <begin position="12"/>
        <end position="35"/>
    </location>
</feature>
<dbReference type="Gene3D" id="3.30.2090.10">
    <property type="entry name" value="Multidrug efflux transporter AcrB TolC docking domain, DN and DC subdomains"/>
    <property type="match status" value="2"/>
</dbReference>
<keyword evidence="6 10" id="KW-0812">Transmembrane</keyword>
<accession>A0AAU7CEC0</accession>
<evidence type="ECO:0000256" key="2">
    <source>
        <dbReference type="ARBA" id="ARBA00010942"/>
    </source>
</evidence>
<evidence type="ECO:0000256" key="3">
    <source>
        <dbReference type="ARBA" id="ARBA00022448"/>
    </source>
</evidence>
<dbReference type="EMBL" id="CP155447">
    <property type="protein sequence ID" value="XBH03425.1"/>
    <property type="molecule type" value="Genomic_DNA"/>
</dbReference>
<name>A0AAU7CEC0_9BACT</name>
<dbReference type="GO" id="GO:0042910">
    <property type="term" value="F:xenobiotic transmembrane transporter activity"/>
    <property type="evidence" value="ECO:0007669"/>
    <property type="project" value="TreeGrafter"/>
</dbReference>
<feature type="transmembrane region" description="Helical" evidence="10">
    <location>
        <begin position="392"/>
        <end position="413"/>
    </location>
</feature>
<gene>
    <name evidence="11" type="ORF">V5E97_34740</name>
</gene>
<dbReference type="FunFam" id="1.20.1640.10:FF:000001">
    <property type="entry name" value="Efflux pump membrane transporter"/>
    <property type="match status" value="1"/>
</dbReference>
<dbReference type="NCBIfam" id="TIGR00915">
    <property type="entry name" value="2A0602"/>
    <property type="match status" value="1"/>
</dbReference>
<dbReference type="Gene3D" id="3.30.70.1320">
    <property type="entry name" value="Multidrug efflux transporter AcrB pore domain like"/>
    <property type="match status" value="1"/>
</dbReference>
<evidence type="ECO:0000256" key="6">
    <source>
        <dbReference type="ARBA" id="ARBA00022692"/>
    </source>
</evidence>
<evidence type="ECO:0000313" key="11">
    <source>
        <dbReference type="EMBL" id="XBH03425.1"/>
    </source>
</evidence>
<dbReference type="SUPFAM" id="SSF82866">
    <property type="entry name" value="Multidrug efflux transporter AcrB transmembrane domain"/>
    <property type="match status" value="2"/>
</dbReference>
<keyword evidence="4" id="KW-1003">Cell membrane</keyword>
<dbReference type="GO" id="GO:0009636">
    <property type="term" value="P:response to toxic substance"/>
    <property type="evidence" value="ECO:0007669"/>
    <property type="project" value="UniProtKB-ARBA"/>
</dbReference>
<dbReference type="InterPro" id="IPR027463">
    <property type="entry name" value="AcrB_DN_DC_subdom"/>
</dbReference>